<evidence type="ECO:0000313" key="2">
    <source>
        <dbReference type="Proteomes" id="UP000009231"/>
    </source>
</evidence>
<protein>
    <submittedName>
        <fullName evidence="1">Uncharacterized protein</fullName>
    </submittedName>
</protein>
<name>F6D5M9_METPW</name>
<dbReference type="AlphaFoldDB" id="F6D5M9"/>
<dbReference type="EMBL" id="CP002772">
    <property type="protein sequence ID" value="AEG17646.1"/>
    <property type="molecule type" value="Genomic_DNA"/>
</dbReference>
<dbReference type="GeneID" id="10668099"/>
<dbReference type="eggNOG" id="arCOG10420">
    <property type="taxonomic scope" value="Archaea"/>
</dbReference>
<sequence length="126" mass="14745">MENSDYIPDKFVFKYGPALRSYEGFSITLEKGNLIYRDGHILSLDERSLNPTQSQWIKFWSTVDEIGLWNWNEKYDLCCLDGVKWNIQISIQGHEIESEGSNDFPDSFNEFIKAIEDLIDEDIKLN</sequence>
<gene>
    <name evidence="1" type="ordered locus">MSWAN_0609</name>
</gene>
<dbReference type="HOGENOM" id="CLU_157716_0_0_2"/>
<organism evidence="1 2">
    <name type="scientific">Methanobacterium paludis (strain DSM 25820 / JCM 18151 / SWAN1)</name>
    <dbReference type="NCBI Taxonomy" id="868131"/>
    <lineage>
        <taxon>Archaea</taxon>
        <taxon>Methanobacteriati</taxon>
        <taxon>Methanobacteriota</taxon>
        <taxon>Methanomada group</taxon>
        <taxon>Methanobacteria</taxon>
        <taxon>Methanobacteriales</taxon>
        <taxon>Methanobacteriaceae</taxon>
        <taxon>Methanobacterium</taxon>
    </lineage>
</organism>
<dbReference type="OrthoDB" id="70809at2157"/>
<dbReference type="Proteomes" id="UP000009231">
    <property type="component" value="Chromosome"/>
</dbReference>
<keyword evidence="2" id="KW-1185">Reference proteome</keyword>
<accession>F6D5M9</accession>
<proteinExistence type="predicted"/>
<dbReference type="KEGG" id="mew:MSWAN_0609"/>
<evidence type="ECO:0000313" key="1">
    <source>
        <dbReference type="EMBL" id="AEG17646.1"/>
    </source>
</evidence>
<dbReference type="RefSeq" id="WP_013825148.1">
    <property type="nucleotide sequence ID" value="NC_015574.1"/>
</dbReference>
<reference evidence="1 2" key="1">
    <citation type="journal article" date="2014" name="Int. J. Syst. Evol. Microbiol.">
        <title>Methanobacterium paludis sp. nov. and a novel strain of Methanobacterium lacus isolated from northern peatlands.</title>
        <authorList>
            <person name="Cadillo-Quiroz H."/>
            <person name="Brauer S.L."/>
            <person name="Goodson N."/>
            <person name="Yavitt J.B."/>
            <person name="Zinder S.H."/>
        </authorList>
    </citation>
    <scope>NUCLEOTIDE SEQUENCE [LARGE SCALE GENOMIC DNA]</scope>
    <source>
        <strain evidence="2">DSM 25820 / JCM 18151 / SWAN1</strain>
    </source>
</reference>